<keyword evidence="2" id="KW-1185">Reference proteome</keyword>
<accession>A0A016RSF8</accession>
<comment type="caution">
    <text evidence="1">The sequence shown here is derived from an EMBL/GenBank/DDBJ whole genome shotgun (WGS) entry which is preliminary data.</text>
</comment>
<protein>
    <submittedName>
        <fullName evidence="1">Uncharacterized protein</fullName>
    </submittedName>
</protein>
<sequence length="104" mass="11462">MAGVGIERLLNGVGGGSTWSTVRWWVVLMADGWRCGDCVSLLRSSFLRHLQTTELRTFLGRQTLGVLSHGCQIIVDRFNVTYFGQATTVNCATKSGFDSVRMGF</sequence>
<dbReference type="AlphaFoldDB" id="A0A016RSF8"/>
<dbReference type="EMBL" id="JARK01001724">
    <property type="protein sequence ID" value="EYB81258.1"/>
    <property type="molecule type" value="Genomic_DNA"/>
</dbReference>
<proteinExistence type="predicted"/>
<dbReference type="Proteomes" id="UP000024635">
    <property type="component" value="Unassembled WGS sequence"/>
</dbReference>
<evidence type="ECO:0000313" key="1">
    <source>
        <dbReference type="EMBL" id="EYB81258.1"/>
    </source>
</evidence>
<gene>
    <name evidence="1" type="primary">Acey_s0388.g497</name>
    <name evidence="1" type="ORF">Y032_0388g497</name>
</gene>
<reference evidence="2" key="1">
    <citation type="journal article" date="2015" name="Nat. Genet.">
        <title>The genome and transcriptome of the zoonotic hookworm Ancylostoma ceylanicum identify infection-specific gene families.</title>
        <authorList>
            <person name="Schwarz E.M."/>
            <person name="Hu Y."/>
            <person name="Antoshechkin I."/>
            <person name="Miller M.M."/>
            <person name="Sternberg P.W."/>
            <person name="Aroian R.V."/>
        </authorList>
    </citation>
    <scope>NUCLEOTIDE SEQUENCE</scope>
    <source>
        <strain evidence="2">HY135</strain>
    </source>
</reference>
<organism evidence="1 2">
    <name type="scientific">Ancylostoma ceylanicum</name>
    <dbReference type="NCBI Taxonomy" id="53326"/>
    <lineage>
        <taxon>Eukaryota</taxon>
        <taxon>Metazoa</taxon>
        <taxon>Ecdysozoa</taxon>
        <taxon>Nematoda</taxon>
        <taxon>Chromadorea</taxon>
        <taxon>Rhabditida</taxon>
        <taxon>Rhabditina</taxon>
        <taxon>Rhabditomorpha</taxon>
        <taxon>Strongyloidea</taxon>
        <taxon>Ancylostomatidae</taxon>
        <taxon>Ancylostomatinae</taxon>
        <taxon>Ancylostoma</taxon>
    </lineage>
</organism>
<evidence type="ECO:0000313" key="2">
    <source>
        <dbReference type="Proteomes" id="UP000024635"/>
    </source>
</evidence>
<name>A0A016RSF8_9BILA</name>